<dbReference type="SUPFAM" id="SSF52540">
    <property type="entry name" value="P-loop containing nucleoside triphosphate hydrolases"/>
    <property type="match status" value="1"/>
</dbReference>
<dbReference type="InterPro" id="IPR050238">
    <property type="entry name" value="DNA_Rep/Repair_Clamp_Loader"/>
</dbReference>
<dbReference type="Gene3D" id="3.40.50.300">
    <property type="entry name" value="P-loop containing nucleotide triphosphate hydrolases"/>
    <property type="match status" value="1"/>
</dbReference>
<dbReference type="RefSeq" id="WP_190787285.1">
    <property type="nucleotide sequence ID" value="NZ_JACXLC010000001.1"/>
</dbReference>
<dbReference type="PANTHER" id="PTHR11669:SF8">
    <property type="entry name" value="DNA POLYMERASE III SUBUNIT DELTA"/>
    <property type="match status" value="1"/>
</dbReference>
<evidence type="ECO:0000313" key="2">
    <source>
        <dbReference type="Proteomes" id="UP000635384"/>
    </source>
</evidence>
<dbReference type="Proteomes" id="UP000635384">
    <property type="component" value="Unassembled WGS sequence"/>
</dbReference>
<protein>
    <submittedName>
        <fullName evidence="1">DNA polymerase III subunit delta</fullName>
    </submittedName>
</protein>
<evidence type="ECO:0000313" key="1">
    <source>
        <dbReference type="EMBL" id="MBD2841776.1"/>
    </source>
</evidence>
<dbReference type="EMBL" id="JACXLC010000001">
    <property type="protein sequence ID" value="MBD2841776.1"/>
    <property type="molecule type" value="Genomic_DNA"/>
</dbReference>
<reference evidence="1 2" key="1">
    <citation type="submission" date="2020-09" db="EMBL/GenBank/DDBJ databases">
        <authorList>
            <person name="Yoon J.-W."/>
        </authorList>
    </citation>
    <scope>NUCLEOTIDE SEQUENCE [LARGE SCALE GENOMIC DNA]</scope>
    <source>
        <strain evidence="1 2">KMU-140</strain>
    </source>
</reference>
<sequence>MTNWLNHHAAWHEWRRAMASDRMHHGWILAGKSGLGKRDFAVAAARELVAENGVHQPEGDHPDILILTHLPKDEKEEKKRDEGKPYQTKRNISVAQIRAMQKRLTTRPTLGSRRAIIIDPADDMEPSASNALLKSLEEPPQGTFFLLVTHRPSRLLPTIRSRCRLLRFPTLSDEELRRMLDESGAADGGARDAAIRAAEGSFGAATRFMDQDMGALADLIERLLGEGDPGFAARGELARAIGPRADRDRIQAALELAQAIVADHARRAIGSAQARALIDTHGELVTLAGQAPTYNFDTGLLAMEIGTLLSSASAASEHANG</sequence>
<keyword evidence="2" id="KW-1185">Reference proteome</keyword>
<organism evidence="1 2">
    <name type="scientific">Erythrobacter rubeus</name>
    <dbReference type="NCBI Taxonomy" id="2760803"/>
    <lineage>
        <taxon>Bacteria</taxon>
        <taxon>Pseudomonadati</taxon>
        <taxon>Pseudomonadota</taxon>
        <taxon>Alphaproteobacteria</taxon>
        <taxon>Sphingomonadales</taxon>
        <taxon>Erythrobacteraceae</taxon>
        <taxon>Erythrobacter/Porphyrobacter group</taxon>
        <taxon>Erythrobacter</taxon>
    </lineage>
</organism>
<comment type="caution">
    <text evidence="1">The sequence shown here is derived from an EMBL/GenBank/DDBJ whole genome shotgun (WGS) entry which is preliminary data.</text>
</comment>
<gene>
    <name evidence="1" type="ORF">IB285_05810</name>
</gene>
<dbReference type="InterPro" id="IPR027417">
    <property type="entry name" value="P-loop_NTPase"/>
</dbReference>
<dbReference type="PANTHER" id="PTHR11669">
    <property type="entry name" value="REPLICATION FACTOR C / DNA POLYMERASE III GAMMA-TAU SUBUNIT"/>
    <property type="match status" value="1"/>
</dbReference>
<name>A0ABR8KMK9_9SPHN</name>
<dbReference type="Pfam" id="PF13177">
    <property type="entry name" value="DNA_pol3_delta2"/>
    <property type="match status" value="1"/>
</dbReference>
<proteinExistence type="predicted"/>
<accession>A0ABR8KMK9</accession>